<keyword evidence="5" id="KW-0812">Transmembrane</keyword>
<feature type="transmembrane region" description="Helical" evidence="5">
    <location>
        <begin position="505"/>
        <end position="521"/>
    </location>
</feature>
<keyword evidence="1" id="KW-0677">Repeat</keyword>
<proteinExistence type="predicted"/>
<keyword evidence="2 3" id="KW-0040">ANK repeat</keyword>
<reference evidence="6" key="1">
    <citation type="journal article" date="2021" name="Mol. Plant Pathol.">
        <title>A 20-kb lineage-specific genomic region tames virulence in pathogenic amphidiploid Verticillium longisporum.</title>
        <authorList>
            <person name="Harting R."/>
            <person name="Starke J."/>
            <person name="Kusch H."/>
            <person name="Poggeler S."/>
            <person name="Maurus I."/>
            <person name="Schluter R."/>
            <person name="Landesfeind M."/>
            <person name="Bulla I."/>
            <person name="Nowrousian M."/>
            <person name="de Jonge R."/>
            <person name="Stahlhut G."/>
            <person name="Hoff K.J."/>
            <person name="Asshauer K.P."/>
            <person name="Thurmer A."/>
            <person name="Stanke M."/>
            <person name="Daniel R."/>
            <person name="Morgenstern B."/>
            <person name="Thomma B.P.H.J."/>
            <person name="Kronstad J.W."/>
            <person name="Braus-Stromeyer S.A."/>
            <person name="Braus G.H."/>
        </authorList>
    </citation>
    <scope>NUCLEOTIDE SEQUENCE</scope>
    <source>
        <strain evidence="6">Vl32</strain>
    </source>
</reference>
<name>A0A8I2ZZM6_VERLO</name>
<feature type="region of interest" description="Disordered" evidence="4">
    <location>
        <begin position="1"/>
        <end position="95"/>
    </location>
</feature>
<feature type="region of interest" description="Disordered" evidence="4">
    <location>
        <begin position="123"/>
        <end position="163"/>
    </location>
</feature>
<keyword evidence="5" id="KW-1133">Transmembrane helix</keyword>
<evidence type="ECO:0000313" key="6">
    <source>
        <dbReference type="EMBL" id="KAG7142460.1"/>
    </source>
</evidence>
<evidence type="ECO:0000313" key="7">
    <source>
        <dbReference type="Proteomes" id="UP000689129"/>
    </source>
</evidence>
<dbReference type="Proteomes" id="UP000689129">
    <property type="component" value="Unassembled WGS sequence"/>
</dbReference>
<sequence>MHREPSPDATPPTPKADAPIDAPTDALTSAPTSATTPSAVDRPHAPASIHSVSQPQPGFQPDPQSPHLPVPPYPHEPDVLPPYEPEADESTNPNDFLDNLDAFIAICPDLILPITAIPPAPTWHGTSVPADREAPTVTDRTNRSSRRSGSSSSTTINDAPGPPSVSPNTFRLCCSIVHHFFTAIASRQDDVVRLFITRGLVSPDVPSVTGETPLLAAVRAGDGTTLCALVELGATVDAYGSTDEADVHNPRRTPLQYAAALGRLPLVKLLREDFGADDALIAPDGEIALRLAARGRHRDVVAYLPARRAGAGLRVKTALRRGASRVARVARGVGMVFYVVLWECPLMLTYYPLREAWRARHRFAGWAKRQVVEAPRRVLKAIKKTPDAAAEACRLCGRGVRDLGRMLVKTPAALAIAWAWVARGVRGVSGAVAEAAKQVVGVLHTALAAVVGFFRSITPRDVWHGLLAVLRAVFVGLPQAMWRFLARFGEVSWDVLAKVAGTLGKAVWVLIWCLFAMLLWLPKQGWKILVSCAKVLWAAVEEVLVLLNPKRVG</sequence>
<evidence type="ECO:0000256" key="5">
    <source>
        <dbReference type="SAM" id="Phobius"/>
    </source>
</evidence>
<protein>
    <submittedName>
        <fullName evidence="6">Ankyrin-3 like protein</fullName>
    </submittedName>
</protein>
<comment type="caution">
    <text evidence="6">The sequence shown here is derived from an EMBL/GenBank/DDBJ whole genome shotgun (WGS) entry which is preliminary data.</text>
</comment>
<dbReference type="AlphaFoldDB" id="A0A8I2ZZM6"/>
<dbReference type="InterPro" id="IPR050889">
    <property type="entry name" value="Dendritic_Spine_Reg/Scaffold"/>
</dbReference>
<feature type="transmembrane region" description="Helical" evidence="5">
    <location>
        <begin position="335"/>
        <end position="353"/>
    </location>
</feature>
<feature type="repeat" description="ANK" evidence="3">
    <location>
        <begin position="209"/>
        <end position="241"/>
    </location>
</feature>
<dbReference type="PANTHER" id="PTHR24166:SF48">
    <property type="entry name" value="PROTEIN VAPYRIN"/>
    <property type="match status" value="1"/>
</dbReference>
<evidence type="ECO:0000256" key="1">
    <source>
        <dbReference type="ARBA" id="ARBA00022737"/>
    </source>
</evidence>
<dbReference type="EMBL" id="JAEMWZ010000018">
    <property type="protein sequence ID" value="KAG7142460.1"/>
    <property type="molecule type" value="Genomic_DNA"/>
</dbReference>
<dbReference type="PROSITE" id="PS50088">
    <property type="entry name" value="ANK_REPEAT"/>
    <property type="match status" value="1"/>
</dbReference>
<keyword evidence="5" id="KW-0472">Membrane</keyword>
<organism evidence="6 7">
    <name type="scientific">Verticillium longisporum</name>
    <name type="common">Verticillium dahliae var. longisporum</name>
    <dbReference type="NCBI Taxonomy" id="100787"/>
    <lineage>
        <taxon>Eukaryota</taxon>
        <taxon>Fungi</taxon>
        <taxon>Dikarya</taxon>
        <taxon>Ascomycota</taxon>
        <taxon>Pezizomycotina</taxon>
        <taxon>Sordariomycetes</taxon>
        <taxon>Hypocreomycetidae</taxon>
        <taxon>Glomerellales</taxon>
        <taxon>Plectosphaerellaceae</taxon>
        <taxon>Verticillium</taxon>
    </lineage>
</organism>
<evidence type="ECO:0000256" key="4">
    <source>
        <dbReference type="SAM" id="MobiDB-lite"/>
    </source>
</evidence>
<evidence type="ECO:0000256" key="2">
    <source>
        <dbReference type="ARBA" id="ARBA00023043"/>
    </source>
</evidence>
<feature type="compositionally biased region" description="Pro residues" evidence="4">
    <location>
        <begin position="58"/>
        <end position="84"/>
    </location>
</feature>
<feature type="transmembrane region" description="Helical" evidence="5">
    <location>
        <begin position="466"/>
        <end position="485"/>
    </location>
</feature>
<dbReference type="OrthoDB" id="4772757at2759"/>
<gene>
    <name evidence="6" type="ORF">HYQ45_001205</name>
</gene>
<accession>A0A8I2ZZM6</accession>
<dbReference type="SMART" id="SM00248">
    <property type="entry name" value="ANK"/>
    <property type="match status" value="4"/>
</dbReference>
<feature type="compositionally biased region" description="Low complexity" evidence="4">
    <location>
        <begin position="15"/>
        <end position="40"/>
    </location>
</feature>
<evidence type="ECO:0000256" key="3">
    <source>
        <dbReference type="PROSITE-ProRule" id="PRU00023"/>
    </source>
</evidence>
<dbReference type="InterPro" id="IPR002110">
    <property type="entry name" value="Ankyrin_rpt"/>
</dbReference>
<dbReference type="PROSITE" id="PS50297">
    <property type="entry name" value="ANK_REP_REGION"/>
    <property type="match status" value="1"/>
</dbReference>
<dbReference type="PANTHER" id="PTHR24166">
    <property type="entry name" value="ROLLING PEBBLES, ISOFORM B"/>
    <property type="match status" value="1"/>
</dbReference>